<sequence length="133" mass="15524">MLEMTSSGAPIEDQARGQNLQAFILSIHDINEFLECCQQETRPDKEEQGGKEDTQMMGIDIHHPQNMCSFGYLQLLKLYYVWIDRCCQQETRPDKEEQGGKEDTQMMGIDIHMQIYKCFGKQKLPSFLFTFFV</sequence>
<dbReference type="EMBL" id="CM044705">
    <property type="protein sequence ID" value="KAI5661174.1"/>
    <property type="molecule type" value="Genomic_DNA"/>
</dbReference>
<organism evidence="1 2">
    <name type="scientific">Catharanthus roseus</name>
    <name type="common">Madagascar periwinkle</name>
    <name type="synonym">Vinca rosea</name>
    <dbReference type="NCBI Taxonomy" id="4058"/>
    <lineage>
        <taxon>Eukaryota</taxon>
        <taxon>Viridiplantae</taxon>
        <taxon>Streptophyta</taxon>
        <taxon>Embryophyta</taxon>
        <taxon>Tracheophyta</taxon>
        <taxon>Spermatophyta</taxon>
        <taxon>Magnoliopsida</taxon>
        <taxon>eudicotyledons</taxon>
        <taxon>Gunneridae</taxon>
        <taxon>Pentapetalae</taxon>
        <taxon>asterids</taxon>
        <taxon>lamiids</taxon>
        <taxon>Gentianales</taxon>
        <taxon>Apocynaceae</taxon>
        <taxon>Rauvolfioideae</taxon>
        <taxon>Vinceae</taxon>
        <taxon>Catharanthinae</taxon>
        <taxon>Catharanthus</taxon>
    </lineage>
</organism>
<name>A0ACC0AKR1_CATRO</name>
<dbReference type="Proteomes" id="UP001060085">
    <property type="component" value="Linkage Group LG05"/>
</dbReference>
<comment type="caution">
    <text evidence="1">The sequence shown here is derived from an EMBL/GenBank/DDBJ whole genome shotgun (WGS) entry which is preliminary data.</text>
</comment>
<accession>A0ACC0AKR1</accession>
<proteinExistence type="predicted"/>
<protein>
    <submittedName>
        <fullName evidence="1">Uncharacterized protein</fullName>
    </submittedName>
</protein>
<reference evidence="2" key="1">
    <citation type="journal article" date="2023" name="Nat. Plants">
        <title>Single-cell RNA sequencing provides a high-resolution roadmap for understanding the multicellular compartmentation of specialized metabolism.</title>
        <authorList>
            <person name="Sun S."/>
            <person name="Shen X."/>
            <person name="Li Y."/>
            <person name="Li Y."/>
            <person name="Wang S."/>
            <person name="Li R."/>
            <person name="Zhang H."/>
            <person name="Shen G."/>
            <person name="Guo B."/>
            <person name="Wei J."/>
            <person name="Xu J."/>
            <person name="St-Pierre B."/>
            <person name="Chen S."/>
            <person name="Sun C."/>
        </authorList>
    </citation>
    <scope>NUCLEOTIDE SEQUENCE [LARGE SCALE GENOMIC DNA]</scope>
</reference>
<gene>
    <name evidence="1" type="ORF">M9H77_20497</name>
</gene>
<keyword evidence="2" id="KW-1185">Reference proteome</keyword>
<evidence type="ECO:0000313" key="1">
    <source>
        <dbReference type="EMBL" id="KAI5661174.1"/>
    </source>
</evidence>
<evidence type="ECO:0000313" key="2">
    <source>
        <dbReference type="Proteomes" id="UP001060085"/>
    </source>
</evidence>